<sequence>MEHYVYMYIMLYMDDDTEKINEIESISEESEIPYVYGIYNDVNVQINNVYDVMNKNNEDPFQEDYDKINEVQNTEENSKPYILNYIPTWIYEIYCKIYDGIEEYYGL</sequence>
<evidence type="ECO:0000313" key="1">
    <source>
        <dbReference type="EMBL" id="QHS98050.1"/>
    </source>
</evidence>
<protein>
    <submittedName>
        <fullName evidence="1">Uncharacterized protein</fullName>
    </submittedName>
</protein>
<dbReference type="EMBL" id="MN739312">
    <property type="protein sequence ID" value="QHS98050.1"/>
    <property type="molecule type" value="Genomic_DNA"/>
</dbReference>
<accession>A0A6C0C0Z3</accession>
<proteinExistence type="predicted"/>
<name>A0A6C0C0Z3_9ZZZZ</name>
<organism evidence="1">
    <name type="scientific">viral metagenome</name>
    <dbReference type="NCBI Taxonomy" id="1070528"/>
    <lineage>
        <taxon>unclassified sequences</taxon>
        <taxon>metagenomes</taxon>
        <taxon>organismal metagenomes</taxon>
    </lineage>
</organism>
<dbReference type="AlphaFoldDB" id="A0A6C0C0Z3"/>
<reference evidence="1" key="1">
    <citation type="journal article" date="2020" name="Nature">
        <title>Giant virus diversity and host interactions through global metagenomics.</title>
        <authorList>
            <person name="Schulz F."/>
            <person name="Roux S."/>
            <person name="Paez-Espino D."/>
            <person name="Jungbluth S."/>
            <person name="Walsh D.A."/>
            <person name="Denef V.J."/>
            <person name="McMahon K.D."/>
            <person name="Konstantinidis K.T."/>
            <person name="Eloe-Fadrosh E.A."/>
            <person name="Kyrpides N.C."/>
            <person name="Woyke T."/>
        </authorList>
    </citation>
    <scope>NUCLEOTIDE SEQUENCE</scope>
    <source>
        <strain evidence="1">GVMAG-M-3300020182-84</strain>
    </source>
</reference>